<accession>A0A7X0TNK0</accession>
<evidence type="ECO:0000313" key="1">
    <source>
        <dbReference type="EMBL" id="MBC1332531.1"/>
    </source>
</evidence>
<evidence type="ECO:0000313" key="2">
    <source>
        <dbReference type="Proteomes" id="UP000532866"/>
    </source>
</evidence>
<dbReference type="Gene3D" id="2.40.128.20">
    <property type="match status" value="1"/>
</dbReference>
<gene>
    <name evidence="1" type="ORF">HB759_11350</name>
</gene>
<protein>
    <submittedName>
        <fullName evidence="1">DUF1934 family protein</fullName>
    </submittedName>
</protein>
<dbReference type="AlphaFoldDB" id="A0A7X0TNK0"/>
<dbReference type="InterPro" id="IPR015231">
    <property type="entry name" value="DUF1934"/>
</dbReference>
<dbReference type="EMBL" id="JAAROL010000004">
    <property type="protein sequence ID" value="MBC1332531.1"/>
    <property type="molecule type" value="Genomic_DNA"/>
</dbReference>
<comment type="caution">
    <text evidence="1">The sequence shown here is derived from an EMBL/GenBank/DDBJ whole genome shotgun (WGS) entry which is preliminary data.</text>
</comment>
<proteinExistence type="predicted"/>
<dbReference type="Proteomes" id="UP000532866">
    <property type="component" value="Unassembled WGS sequence"/>
</dbReference>
<organism evidence="1 2">
    <name type="scientific">Listeria booriae</name>
    <dbReference type="NCBI Taxonomy" id="1552123"/>
    <lineage>
        <taxon>Bacteria</taxon>
        <taxon>Bacillati</taxon>
        <taxon>Bacillota</taxon>
        <taxon>Bacilli</taxon>
        <taxon>Bacillales</taxon>
        <taxon>Listeriaceae</taxon>
        <taxon>Listeria</taxon>
    </lineage>
</organism>
<name>A0A7X0TNK0_9LIST</name>
<dbReference type="InterPro" id="IPR012674">
    <property type="entry name" value="Calycin"/>
</dbReference>
<sequence>MEGLLRVSSKEKTAVRLRLRTISKQETVEERSELDVSGVFYLDHATGSRYLHYEEEQEAGVIRTVLKITDKEVLLMRSGAVSMRMHFFKERKRSTVSVDYGVGKLMMESELLNIDEVYEDGELFAGKIDFQYELLDNGVNIGLFDVSMILEEDKE</sequence>
<reference evidence="1 2" key="1">
    <citation type="submission" date="2020-03" db="EMBL/GenBank/DDBJ databases">
        <title>Soil Listeria distribution.</title>
        <authorList>
            <person name="Liao J."/>
            <person name="Wiedmann M."/>
        </authorList>
    </citation>
    <scope>NUCLEOTIDE SEQUENCE [LARGE SCALE GENOMIC DNA]</scope>
    <source>
        <strain evidence="1 2">FSL L7-1833</strain>
    </source>
</reference>
<dbReference type="SUPFAM" id="SSF50814">
    <property type="entry name" value="Lipocalins"/>
    <property type="match status" value="1"/>
</dbReference>
<dbReference type="Pfam" id="PF09148">
    <property type="entry name" value="DUF1934"/>
    <property type="match status" value="1"/>
</dbReference>